<keyword evidence="8" id="KW-1185">Reference proteome</keyword>
<gene>
    <name evidence="6" type="ORF">ZHAS_00011443</name>
</gene>
<reference evidence="6 8" key="1">
    <citation type="journal article" date="2014" name="BMC Genomics">
        <title>Genome sequence of Anopheles sinensis provides insight into genetics basis of mosquito competence for malaria parasites.</title>
        <authorList>
            <person name="Zhou D."/>
            <person name="Zhang D."/>
            <person name="Ding G."/>
            <person name="Shi L."/>
            <person name="Hou Q."/>
            <person name="Ye Y."/>
            <person name="Xu Y."/>
            <person name="Zhou H."/>
            <person name="Xiong C."/>
            <person name="Li S."/>
            <person name="Yu J."/>
            <person name="Hong S."/>
            <person name="Yu X."/>
            <person name="Zou P."/>
            <person name="Chen C."/>
            <person name="Chang X."/>
            <person name="Wang W."/>
            <person name="Lv Y."/>
            <person name="Sun Y."/>
            <person name="Ma L."/>
            <person name="Shen B."/>
            <person name="Zhu C."/>
        </authorList>
    </citation>
    <scope>NUCLEOTIDE SEQUENCE [LARGE SCALE GENOMIC DNA]</scope>
</reference>
<dbReference type="Proteomes" id="UP000030765">
    <property type="component" value="Unassembled WGS sequence"/>
</dbReference>
<dbReference type="GO" id="GO:0004930">
    <property type="term" value="F:G protein-coupled receptor activity"/>
    <property type="evidence" value="ECO:0007669"/>
    <property type="project" value="InterPro"/>
</dbReference>
<dbReference type="EnsemblMetazoa" id="ASIC011443-RA">
    <property type="protein sequence ID" value="ASIC011443-PA"/>
    <property type="gene ID" value="ASIC011443"/>
</dbReference>
<reference evidence="7" key="2">
    <citation type="submission" date="2020-05" db="UniProtKB">
        <authorList>
            <consortium name="EnsemblMetazoa"/>
        </authorList>
    </citation>
    <scope>IDENTIFICATION</scope>
</reference>
<proteinExistence type="predicted"/>
<evidence type="ECO:0000313" key="6">
    <source>
        <dbReference type="EMBL" id="KFB43711.1"/>
    </source>
</evidence>
<dbReference type="InterPro" id="IPR000832">
    <property type="entry name" value="GPCR_2_secretin-like"/>
</dbReference>
<dbReference type="AlphaFoldDB" id="A0A084W0G7"/>
<comment type="subcellular location">
    <subcellularLocation>
        <location evidence="1">Membrane</location>
        <topology evidence="1">Multi-pass membrane protein</topology>
    </subcellularLocation>
</comment>
<evidence type="ECO:0000256" key="3">
    <source>
        <dbReference type="ARBA" id="ARBA00022989"/>
    </source>
</evidence>
<dbReference type="STRING" id="74873.A0A084W0G7"/>
<dbReference type="Pfam" id="PF00002">
    <property type="entry name" value="7tm_2"/>
    <property type="match status" value="1"/>
</dbReference>
<protein>
    <submittedName>
        <fullName evidence="6">AGAP001175-PA-like protein</fullName>
    </submittedName>
</protein>
<evidence type="ECO:0000256" key="4">
    <source>
        <dbReference type="ARBA" id="ARBA00023136"/>
    </source>
</evidence>
<evidence type="ECO:0000313" key="7">
    <source>
        <dbReference type="EnsemblMetazoa" id="ASIC011443-PA"/>
    </source>
</evidence>
<dbReference type="VEuPathDB" id="VectorBase:ASIC011443"/>
<organism evidence="6">
    <name type="scientific">Anopheles sinensis</name>
    <name type="common">Mosquito</name>
    <dbReference type="NCBI Taxonomy" id="74873"/>
    <lineage>
        <taxon>Eukaryota</taxon>
        <taxon>Metazoa</taxon>
        <taxon>Ecdysozoa</taxon>
        <taxon>Arthropoda</taxon>
        <taxon>Hexapoda</taxon>
        <taxon>Insecta</taxon>
        <taxon>Pterygota</taxon>
        <taxon>Neoptera</taxon>
        <taxon>Endopterygota</taxon>
        <taxon>Diptera</taxon>
        <taxon>Nematocera</taxon>
        <taxon>Culicoidea</taxon>
        <taxon>Culicidae</taxon>
        <taxon>Anophelinae</taxon>
        <taxon>Anopheles</taxon>
    </lineage>
</organism>
<evidence type="ECO:0000256" key="1">
    <source>
        <dbReference type="ARBA" id="ARBA00004141"/>
    </source>
</evidence>
<dbReference type="EMBL" id="KE525262">
    <property type="protein sequence ID" value="KFB43711.1"/>
    <property type="molecule type" value="Genomic_DNA"/>
</dbReference>
<accession>A0A084W0G7</accession>
<name>A0A084W0G7_ANOSI</name>
<keyword evidence="4 5" id="KW-0472">Membrane</keyword>
<sequence>MFWIVWYKFVVEDPDVLKANVGWCVGLHILLHYLMLVNYFWMFCEGLHLHLVLVIKV</sequence>
<feature type="transmembrane region" description="Helical" evidence="5">
    <location>
        <begin position="20"/>
        <end position="41"/>
    </location>
</feature>
<evidence type="ECO:0000313" key="8">
    <source>
        <dbReference type="Proteomes" id="UP000030765"/>
    </source>
</evidence>
<dbReference type="Gene3D" id="1.20.1070.10">
    <property type="entry name" value="Rhodopsin 7-helix transmembrane proteins"/>
    <property type="match status" value="1"/>
</dbReference>
<dbReference type="EMBL" id="ATLV01019122">
    <property type="status" value="NOT_ANNOTATED_CDS"/>
    <property type="molecule type" value="Genomic_DNA"/>
</dbReference>
<keyword evidence="3 5" id="KW-1133">Transmembrane helix</keyword>
<dbReference type="GO" id="GO:0016020">
    <property type="term" value="C:membrane"/>
    <property type="evidence" value="ECO:0007669"/>
    <property type="project" value="UniProtKB-SubCell"/>
</dbReference>
<dbReference type="OrthoDB" id="7967611at2759"/>
<evidence type="ECO:0000256" key="2">
    <source>
        <dbReference type="ARBA" id="ARBA00022692"/>
    </source>
</evidence>
<evidence type="ECO:0000256" key="5">
    <source>
        <dbReference type="SAM" id="Phobius"/>
    </source>
</evidence>
<keyword evidence="2 5" id="KW-0812">Transmembrane</keyword>